<gene>
    <name evidence="2" type="ORF">SNOG_14679</name>
</gene>
<dbReference type="KEGG" id="pno:SNOG_14679"/>
<evidence type="ECO:0000256" key="1">
    <source>
        <dbReference type="SAM" id="MobiDB-lite"/>
    </source>
</evidence>
<dbReference type="RefSeq" id="XP_001804862.1">
    <property type="nucleotide sequence ID" value="XM_001804810.1"/>
</dbReference>
<reference evidence="3" key="1">
    <citation type="journal article" date="2007" name="Plant Cell">
        <title>Dothideomycete-plant interactions illuminated by genome sequencing and EST analysis of the wheat pathogen Stagonospora nodorum.</title>
        <authorList>
            <person name="Hane J.K."/>
            <person name="Lowe R.G."/>
            <person name="Solomon P.S."/>
            <person name="Tan K.C."/>
            <person name="Schoch C.L."/>
            <person name="Spatafora J.W."/>
            <person name="Crous P.W."/>
            <person name="Kodira C."/>
            <person name="Birren B.W."/>
            <person name="Galagan J.E."/>
            <person name="Torriani S.F."/>
            <person name="McDonald B.A."/>
            <person name="Oliver R.P."/>
        </authorList>
    </citation>
    <scope>NUCLEOTIDE SEQUENCE [LARGE SCALE GENOMIC DNA]</scope>
    <source>
        <strain evidence="3">SN15 / ATCC MYA-4574 / FGSC 10173</strain>
    </source>
</reference>
<evidence type="ECO:0000313" key="3">
    <source>
        <dbReference type="Proteomes" id="UP000001055"/>
    </source>
</evidence>
<evidence type="ECO:0000313" key="2">
    <source>
        <dbReference type="EMBL" id="EAT77871.1"/>
    </source>
</evidence>
<feature type="region of interest" description="Disordered" evidence="1">
    <location>
        <begin position="1"/>
        <end position="52"/>
    </location>
</feature>
<proteinExistence type="predicted"/>
<sequence>MENERSTNSMSSMPGQDNNAQESKVEMMNDDDNDLPCPPINFNQEVKSGRHA</sequence>
<dbReference type="HOGENOM" id="CLU_3087994_0_0_1"/>
<dbReference type="GeneID" id="5981788"/>
<name>Q0U0H4_PHANO</name>
<organism evidence="2 3">
    <name type="scientific">Phaeosphaeria nodorum (strain SN15 / ATCC MYA-4574 / FGSC 10173)</name>
    <name type="common">Glume blotch fungus</name>
    <name type="synonym">Parastagonospora nodorum</name>
    <dbReference type="NCBI Taxonomy" id="321614"/>
    <lineage>
        <taxon>Eukaryota</taxon>
        <taxon>Fungi</taxon>
        <taxon>Dikarya</taxon>
        <taxon>Ascomycota</taxon>
        <taxon>Pezizomycotina</taxon>
        <taxon>Dothideomycetes</taxon>
        <taxon>Pleosporomycetidae</taxon>
        <taxon>Pleosporales</taxon>
        <taxon>Pleosporineae</taxon>
        <taxon>Phaeosphaeriaceae</taxon>
        <taxon>Parastagonospora</taxon>
    </lineage>
</organism>
<dbReference type="Proteomes" id="UP000001055">
    <property type="component" value="Unassembled WGS sequence"/>
</dbReference>
<feature type="compositionally biased region" description="Polar residues" evidence="1">
    <location>
        <begin position="1"/>
        <end position="22"/>
    </location>
</feature>
<dbReference type="AlphaFoldDB" id="Q0U0H4"/>
<accession>Q0U0H4</accession>
<protein>
    <submittedName>
        <fullName evidence="2">Uncharacterized protein</fullName>
    </submittedName>
</protein>
<dbReference type="EMBL" id="CH445357">
    <property type="protein sequence ID" value="EAT77871.1"/>
    <property type="molecule type" value="Genomic_DNA"/>
</dbReference>
<dbReference type="InParanoid" id="Q0U0H4"/>